<evidence type="ECO:0000313" key="2">
    <source>
        <dbReference type="EMBL" id="PWA55064.1"/>
    </source>
</evidence>
<reference evidence="2 3" key="1">
    <citation type="journal article" date="2018" name="Mol. Plant">
        <title>The genome of Artemisia annua provides insight into the evolution of Asteraceae family and artemisinin biosynthesis.</title>
        <authorList>
            <person name="Shen Q."/>
            <person name="Zhang L."/>
            <person name="Liao Z."/>
            <person name="Wang S."/>
            <person name="Yan T."/>
            <person name="Shi P."/>
            <person name="Liu M."/>
            <person name="Fu X."/>
            <person name="Pan Q."/>
            <person name="Wang Y."/>
            <person name="Lv Z."/>
            <person name="Lu X."/>
            <person name="Zhang F."/>
            <person name="Jiang W."/>
            <person name="Ma Y."/>
            <person name="Chen M."/>
            <person name="Hao X."/>
            <person name="Li L."/>
            <person name="Tang Y."/>
            <person name="Lv G."/>
            <person name="Zhou Y."/>
            <person name="Sun X."/>
            <person name="Brodelius P.E."/>
            <person name="Rose J.K.C."/>
            <person name="Tang K."/>
        </authorList>
    </citation>
    <scope>NUCLEOTIDE SEQUENCE [LARGE SCALE GENOMIC DNA]</scope>
    <source>
        <strain evidence="3">cv. Huhao1</strain>
        <tissue evidence="2">Leaf</tissue>
    </source>
</reference>
<evidence type="ECO:0000313" key="3">
    <source>
        <dbReference type="Proteomes" id="UP000245207"/>
    </source>
</evidence>
<accession>A0A2U1M1I4</accession>
<dbReference type="PANTHER" id="PTHR47718">
    <property type="entry name" value="OS01G0519700 PROTEIN"/>
    <property type="match status" value="1"/>
</dbReference>
<keyword evidence="3" id="KW-1185">Reference proteome</keyword>
<sequence>MNEETSETQIRTSSISRTGCMARVKFKLNESHTEYELYDFVKEHNHTFVPVMYRNLTKKKKKLTHREKMFMQQLGGTNIGATRAHHLYAATNGGYDEVDATETEFRNHTRDLNSHIGDSDAQMLINKMENRELAAAAGSSYVRDMMIVRFEREVAVLLLDEAELRKKAQEIRSRVEERDMVVGELEKLFAFDSTLQSISELSKLQTQELTESAQILVNVMKKQTRATELLAVIQNLKALPY</sequence>
<evidence type="ECO:0000259" key="1">
    <source>
        <dbReference type="Pfam" id="PF03101"/>
    </source>
</evidence>
<dbReference type="AlphaFoldDB" id="A0A2U1M1I4"/>
<gene>
    <name evidence="2" type="ORF">CTI12_AA354160</name>
</gene>
<name>A0A2U1M1I4_ARTAN</name>
<dbReference type="Proteomes" id="UP000245207">
    <property type="component" value="Unassembled WGS sequence"/>
</dbReference>
<dbReference type="InterPro" id="IPR004330">
    <property type="entry name" value="FAR1_DNA_bnd_dom"/>
</dbReference>
<dbReference type="PANTHER" id="PTHR47718:SF12">
    <property type="entry name" value="PROTEIN FAR1-RELATED SEQUENCE"/>
    <property type="match status" value="1"/>
</dbReference>
<dbReference type="EMBL" id="PKPP01006879">
    <property type="protein sequence ID" value="PWA55064.1"/>
    <property type="molecule type" value="Genomic_DNA"/>
</dbReference>
<comment type="caution">
    <text evidence="2">The sequence shown here is derived from an EMBL/GenBank/DDBJ whole genome shotgun (WGS) entry which is preliminary data.</text>
</comment>
<feature type="domain" description="FAR1" evidence="1">
    <location>
        <begin position="5"/>
        <end position="49"/>
    </location>
</feature>
<proteinExistence type="predicted"/>
<dbReference type="OrthoDB" id="2402896at2759"/>
<protein>
    <submittedName>
        <fullName evidence="2">FAR1 DNA binding domain-containing protein</fullName>
    </submittedName>
</protein>
<organism evidence="2 3">
    <name type="scientific">Artemisia annua</name>
    <name type="common">Sweet wormwood</name>
    <dbReference type="NCBI Taxonomy" id="35608"/>
    <lineage>
        <taxon>Eukaryota</taxon>
        <taxon>Viridiplantae</taxon>
        <taxon>Streptophyta</taxon>
        <taxon>Embryophyta</taxon>
        <taxon>Tracheophyta</taxon>
        <taxon>Spermatophyta</taxon>
        <taxon>Magnoliopsida</taxon>
        <taxon>eudicotyledons</taxon>
        <taxon>Gunneridae</taxon>
        <taxon>Pentapetalae</taxon>
        <taxon>asterids</taxon>
        <taxon>campanulids</taxon>
        <taxon>Asterales</taxon>
        <taxon>Asteraceae</taxon>
        <taxon>Asteroideae</taxon>
        <taxon>Anthemideae</taxon>
        <taxon>Artemisiinae</taxon>
        <taxon>Artemisia</taxon>
    </lineage>
</organism>
<dbReference type="Pfam" id="PF03101">
    <property type="entry name" value="FAR1"/>
    <property type="match status" value="1"/>
</dbReference>